<evidence type="ECO:0000256" key="1">
    <source>
        <dbReference type="ARBA" id="ARBA00022443"/>
    </source>
</evidence>
<dbReference type="PANTHER" id="PTHR15735:SF12">
    <property type="entry name" value="CDC42-INTERACTING PROTEIN 4, ISOFORM B"/>
    <property type="match status" value="1"/>
</dbReference>
<feature type="compositionally biased region" description="Low complexity" evidence="4">
    <location>
        <begin position="488"/>
        <end position="501"/>
    </location>
</feature>
<dbReference type="CDD" id="cd00174">
    <property type="entry name" value="SH3"/>
    <property type="match status" value="1"/>
</dbReference>
<sequence>MLAEKSWGVQLWDQTSNLVKYQETGINLHEKLQKFLIEIARLQGDSFIVQKRLCEKALINVKKVIGLETSYGRGYNSFIHAIAKLVDTENLLPVSFNLQANGEMKQSIETEKKNLKQWRQEKDRFQYEAKSQAKIIDEEIRRYHDKYREVIRSKAEYEKMEEDKLCSKLDVERALQMYSQKHSDFKRAHSDYVAALDQFNLNRRYHYGNTLKRWGEAGQALESFRVTKTQEIISVLVERLRVMIDRLLTVCTDLEVAAATMDAEKDSVALIERLRTGNEPPGDIPVMHLEIDDPPSFGVQSNGAHSAPSCRPPNAETPEKSSYCAAIQVSLKTASGCSPFSGADPLVEPTETRRLPTGSAAQFQGTSRSMRRFSVSSVGLGTSGNGNGHSSFLWKMFSRKSKSKESERKFDGPIYGSRVSRSQSERESLARRIEIVHIDHENIRRAPTDSGDVFDSDVDVEGQRSRLALSPSSAPLPMKSECREAAQSNPELSRSLSSPSSDNNGIYESRPRPSRPSPSSFQKSSPLEHYGHGSIRTATNTNTHQSKGAIIGAVPGSHCQRSRTVQKPQRNISPHQTVHQPKRHNCSNYQSRKALTESKLPLRSSASDLIVVGTCKALYDFESSQYGEAFLHFKAGDELKVISSSTRWQGTPDTDGWIYAETIQHDESDQSLPRRGFIPAGFVQLELFAEPAPLSPPRRRKEEPARPTRAPAEGARGEKKFLALGKATEL</sequence>
<dbReference type="SUPFAM" id="SSF103657">
    <property type="entry name" value="BAR/IMD domain-like"/>
    <property type="match status" value="1"/>
</dbReference>
<feature type="compositionally biased region" description="Low complexity" evidence="4">
    <location>
        <begin position="465"/>
        <end position="477"/>
    </location>
</feature>
<feature type="compositionally biased region" description="Polar residues" evidence="4">
    <location>
        <begin position="536"/>
        <end position="546"/>
    </location>
</feature>
<feature type="region of interest" description="Disordered" evidence="4">
    <location>
        <begin position="290"/>
        <end position="318"/>
    </location>
</feature>
<proteinExistence type="predicted"/>
<evidence type="ECO:0000256" key="2">
    <source>
        <dbReference type="PROSITE-ProRule" id="PRU00192"/>
    </source>
</evidence>
<dbReference type="PROSITE" id="PS50002">
    <property type="entry name" value="SH3"/>
    <property type="match status" value="1"/>
</dbReference>
<evidence type="ECO:0000256" key="3">
    <source>
        <dbReference type="SAM" id="Coils"/>
    </source>
</evidence>
<accession>A0A5K3FQD2</accession>
<feature type="region of interest" description="Disordered" evidence="4">
    <location>
        <begin position="349"/>
        <end position="368"/>
    </location>
</feature>
<dbReference type="AlphaFoldDB" id="A0A5K3FQD2"/>
<keyword evidence="3" id="KW-0175">Coiled coil</keyword>
<dbReference type="InterPro" id="IPR027267">
    <property type="entry name" value="AH/BAR_dom_sf"/>
</dbReference>
<organism evidence="6">
    <name type="scientific">Mesocestoides corti</name>
    <name type="common">Flatworm</name>
    <dbReference type="NCBI Taxonomy" id="53468"/>
    <lineage>
        <taxon>Eukaryota</taxon>
        <taxon>Metazoa</taxon>
        <taxon>Spiralia</taxon>
        <taxon>Lophotrochozoa</taxon>
        <taxon>Platyhelminthes</taxon>
        <taxon>Cestoda</taxon>
        <taxon>Eucestoda</taxon>
        <taxon>Cyclophyllidea</taxon>
        <taxon>Mesocestoididae</taxon>
        <taxon>Mesocestoides</taxon>
    </lineage>
</organism>
<dbReference type="SUPFAM" id="SSF50044">
    <property type="entry name" value="SH3-domain"/>
    <property type="match status" value="1"/>
</dbReference>
<reference evidence="6" key="1">
    <citation type="submission" date="2019-11" db="UniProtKB">
        <authorList>
            <consortium name="WormBaseParasite"/>
        </authorList>
    </citation>
    <scope>IDENTIFICATION</scope>
</reference>
<dbReference type="PANTHER" id="PTHR15735">
    <property type="entry name" value="FCH AND DOUBLE SH3 DOMAINS PROTEIN"/>
    <property type="match status" value="1"/>
</dbReference>
<feature type="coiled-coil region" evidence="3">
    <location>
        <begin position="101"/>
        <end position="128"/>
    </location>
</feature>
<dbReference type="InterPro" id="IPR036028">
    <property type="entry name" value="SH3-like_dom_sf"/>
</dbReference>
<feature type="region of interest" description="Disordered" evidence="4">
    <location>
        <begin position="465"/>
        <end position="583"/>
    </location>
</feature>
<dbReference type="Gene3D" id="2.30.30.40">
    <property type="entry name" value="SH3 Domains"/>
    <property type="match status" value="1"/>
</dbReference>
<dbReference type="InterPro" id="IPR001452">
    <property type="entry name" value="SH3_domain"/>
</dbReference>
<feature type="region of interest" description="Disordered" evidence="4">
    <location>
        <begin position="405"/>
        <end position="427"/>
    </location>
</feature>
<name>A0A5K3FQD2_MESCO</name>
<feature type="region of interest" description="Disordered" evidence="4">
    <location>
        <begin position="690"/>
        <end position="730"/>
    </location>
</feature>
<evidence type="ECO:0000313" key="6">
    <source>
        <dbReference type="WBParaSite" id="MCU_010617-RA"/>
    </source>
</evidence>
<dbReference type="WBParaSite" id="MCU_010617-RA">
    <property type="protein sequence ID" value="MCU_010617-RA"/>
    <property type="gene ID" value="MCU_010617"/>
</dbReference>
<feature type="compositionally biased region" description="Polar residues" evidence="4">
    <location>
        <begin position="562"/>
        <end position="579"/>
    </location>
</feature>
<feature type="domain" description="SH3" evidence="5">
    <location>
        <begin position="610"/>
        <end position="688"/>
    </location>
</feature>
<evidence type="ECO:0000259" key="5">
    <source>
        <dbReference type="PROSITE" id="PS50002"/>
    </source>
</evidence>
<evidence type="ECO:0000256" key="4">
    <source>
        <dbReference type="SAM" id="MobiDB-lite"/>
    </source>
</evidence>
<dbReference type="SMART" id="SM00326">
    <property type="entry name" value="SH3"/>
    <property type="match status" value="1"/>
</dbReference>
<protein>
    <submittedName>
        <fullName evidence="6">SH3 domain-containing protein</fullName>
    </submittedName>
</protein>
<dbReference type="Gene3D" id="1.20.1270.60">
    <property type="entry name" value="Arfaptin homology (AH) domain/BAR domain"/>
    <property type="match status" value="1"/>
</dbReference>
<keyword evidence="1 2" id="KW-0728">SH3 domain</keyword>